<protein>
    <recommendedName>
        <fullName evidence="1">Transposase IS200-like domain-containing protein</fullName>
    </recommendedName>
</protein>
<dbReference type="RefSeq" id="WP_208234271.1">
    <property type="nucleotide sequence ID" value="NZ_JAGEVG010000014.1"/>
</dbReference>
<feature type="domain" description="Transposase IS200-like" evidence="1">
    <location>
        <begin position="8"/>
        <end position="142"/>
    </location>
</feature>
<name>A0ABS3STV8_9FLAO</name>
<keyword evidence="3" id="KW-1185">Reference proteome</keyword>
<evidence type="ECO:0000313" key="3">
    <source>
        <dbReference type="Proteomes" id="UP000681315"/>
    </source>
</evidence>
<sequence length="205" mass="24753">MASLDKIQFGHYYHIYNRGNNGVAIFFDEENYRYFLSLYLKYIYPVADTYCWCLLKNHFHFLIRIRELDEIKIEQLNYSTNIRINIKKVNPSKQFSHLFNAYTQAVNKKYDRTGSVFEKPFKRKTVSSQDYFRKLIFYIHNNPVHHRLVDTISDYKWSSYHSILSSKPTYILKNDVIELFDDLPNFNIYHAKNQDFEDVKSLILE</sequence>
<dbReference type="SUPFAM" id="SSF143422">
    <property type="entry name" value="Transposase IS200-like"/>
    <property type="match status" value="1"/>
</dbReference>
<evidence type="ECO:0000313" key="2">
    <source>
        <dbReference type="EMBL" id="MBO3099155.1"/>
    </source>
</evidence>
<comment type="caution">
    <text evidence="2">The sequence shown here is derived from an EMBL/GenBank/DDBJ whole genome shotgun (WGS) entry which is preliminary data.</text>
</comment>
<dbReference type="PANTHER" id="PTHR34322">
    <property type="entry name" value="TRANSPOSASE, Y1_TNP DOMAIN-CONTAINING"/>
    <property type="match status" value="1"/>
</dbReference>
<dbReference type="Gene3D" id="3.30.70.1290">
    <property type="entry name" value="Transposase IS200-like"/>
    <property type="match status" value="1"/>
</dbReference>
<evidence type="ECO:0000259" key="1">
    <source>
        <dbReference type="SMART" id="SM01321"/>
    </source>
</evidence>
<dbReference type="InterPro" id="IPR036515">
    <property type="entry name" value="Transposase_17_sf"/>
</dbReference>
<gene>
    <name evidence="2" type="ORF">J4051_12810</name>
</gene>
<organism evidence="2 3">
    <name type="scientific">Gelidibacter pelagius</name>
    <dbReference type="NCBI Taxonomy" id="2819985"/>
    <lineage>
        <taxon>Bacteria</taxon>
        <taxon>Pseudomonadati</taxon>
        <taxon>Bacteroidota</taxon>
        <taxon>Flavobacteriia</taxon>
        <taxon>Flavobacteriales</taxon>
        <taxon>Flavobacteriaceae</taxon>
        <taxon>Gelidibacter</taxon>
    </lineage>
</organism>
<dbReference type="EMBL" id="JAGEVG010000014">
    <property type="protein sequence ID" value="MBO3099155.1"/>
    <property type="molecule type" value="Genomic_DNA"/>
</dbReference>
<dbReference type="SMART" id="SM01321">
    <property type="entry name" value="Y1_Tnp"/>
    <property type="match status" value="1"/>
</dbReference>
<proteinExistence type="predicted"/>
<dbReference type="InterPro" id="IPR002686">
    <property type="entry name" value="Transposase_17"/>
</dbReference>
<dbReference type="PANTHER" id="PTHR34322:SF2">
    <property type="entry name" value="TRANSPOSASE IS200-LIKE DOMAIN-CONTAINING PROTEIN"/>
    <property type="match status" value="1"/>
</dbReference>
<dbReference type="Proteomes" id="UP000681315">
    <property type="component" value="Unassembled WGS sequence"/>
</dbReference>
<reference evidence="2 3" key="1">
    <citation type="submission" date="2021-03" db="EMBL/GenBank/DDBJ databases">
        <title>Gelidibacter sp. nov., isolated from costal sediment.</title>
        <authorList>
            <person name="Lun K.-Y."/>
        </authorList>
    </citation>
    <scope>NUCLEOTIDE SEQUENCE [LARGE SCALE GENOMIC DNA]</scope>
    <source>
        <strain evidence="2 3">DF109</strain>
    </source>
</reference>
<accession>A0ABS3STV8</accession>